<sequence length="163" mass="18226">MIPFIGIVGFSNTGKTTLMEKLIRELTVRGYRVAAIKHHHRDMEFDRPGKDTWRHAQAGAATVMLVSPYQMVKISKSEQKIGLQKALQEITDADIILVEGFKNEKMPKIEVFRGPVHDALITPREELVAVVAPDREFTGVPCYGPDDVIGLADLIVKEFLKEG</sequence>
<dbReference type="STRING" id="635013.TherJR_2344"/>
<dbReference type="CDD" id="cd03116">
    <property type="entry name" value="MobB"/>
    <property type="match status" value="1"/>
</dbReference>
<evidence type="ECO:0000313" key="3">
    <source>
        <dbReference type="Proteomes" id="UP000002377"/>
    </source>
</evidence>
<reference evidence="2 3" key="1">
    <citation type="submission" date="2010-05" db="EMBL/GenBank/DDBJ databases">
        <title>Complete sequence of Thermincola sp. JR.</title>
        <authorList>
            <consortium name="US DOE Joint Genome Institute"/>
            <person name="Lucas S."/>
            <person name="Copeland A."/>
            <person name="Lapidus A."/>
            <person name="Cheng J.-F."/>
            <person name="Bruce D."/>
            <person name="Goodwin L."/>
            <person name="Pitluck S."/>
            <person name="Chertkov O."/>
            <person name="Detter J.C."/>
            <person name="Han C."/>
            <person name="Tapia R."/>
            <person name="Land M."/>
            <person name="Hauser L."/>
            <person name="Kyrpides N."/>
            <person name="Mikhailova N."/>
            <person name="Hazen T.C."/>
            <person name="Woyke T."/>
        </authorList>
    </citation>
    <scope>NUCLEOTIDE SEQUENCE [LARGE SCALE GENOMIC DNA]</scope>
    <source>
        <strain evidence="2 3">JR</strain>
    </source>
</reference>
<dbReference type="GO" id="GO:0005525">
    <property type="term" value="F:GTP binding"/>
    <property type="evidence" value="ECO:0007669"/>
    <property type="project" value="InterPro"/>
</dbReference>
<dbReference type="HOGENOM" id="CLU_068199_2_2_9"/>
<dbReference type="GO" id="GO:0006777">
    <property type="term" value="P:Mo-molybdopterin cofactor biosynthetic process"/>
    <property type="evidence" value="ECO:0007669"/>
    <property type="project" value="InterPro"/>
</dbReference>
<dbReference type="AlphaFoldDB" id="D5XA51"/>
<protein>
    <submittedName>
        <fullName evidence="2">Molybdopterin-guanine dinucleotide biosynthesis protein B</fullName>
    </submittedName>
</protein>
<accession>D5XA51</accession>
<organism evidence="2 3">
    <name type="scientific">Thermincola potens (strain JR)</name>
    <dbReference type="NCBI Taxonomy" id="635013"/>
    <lineage>
        <taxon>Bacteria</taxon>
        <taxon>Bacillati</taxon>
        <taxon>Bacillota</taxon>
        <taxon>Clostridia</taxon>
        <taxon>Eubacteriales</taxon>
        <taxon>Thermincolaceae</taxon>
        <taxon>Thermincola</taxon>
    </lineage>
</organism>
<feature type="domain" description="Molybdopterin-guanine dinucleotide biosynthesis protein B (MobB)" evidence="1">
    <location>
        <begin position="5"/>
        <end position="132"/>
    </location>
</feature>
<dbReference type="KEGG" id="tjr:TherJR_2344"/>
<keyword evidence="3" id="KW-1185">Reference proteome</keyword>
<dbReference type="Pfam" id="PF03205">
    <property type="entry name" value="MobB"/>
    <property type="match status" value="1"/>
</dbReference>
<dbReference type="RefSeq" id="WP_013121183.1">
    <property type="nucleotide sequence ID" value="NC_014152.1"/>
</dbReference>
<dbReference type="OrthoDB" id="9786803at2"/>
<dbReference type="Gene3D" id="3.40.50.300">
    <property type="entry name" value="P-loop containing nucleotide triphosphate hydrolases"/>
    <property type="match status" value="1"/>
</dbReference>
<dbReference type="SUPFAM" id="SSF52540">
    <property type="entry name" value="P-loop containing nucleoside triphosphate hydrolases"/>
    <property type="match status" value="1"/>
</dbReference>
<dbReference type="EMBL" id="CP002028">
    <property type="protein sequence ID" value="ADG83184.1"/>
    <property type="molecule type" value="Genomic_DNA"/>
</dbReference>
<dbReference type="eggNOG" id="COG1763">
    <property type="taxonomic scope" value="Bacteria"/>
</dbReference>
<dbReference type="PANTHER" id="PTHR40072">
    <property type="entry name" value="MOLYBDOPTERIN-GUANINE DINUCLEOTIDE BIOSYNTHESIS ADAPTER PROTEIN-RELATED"/>
    <property type="match status" value="1"/>
</dbReference>
<dbReference type="InterPro" id="IPR052539">
    <property type="entry name" value="MGD_biosynthesis_adapter"/>
</dbReference>
<dbReference type="NCBIfam" id="TIGR00176">
    <property type="entry name" value="mobB"/>
    <property type="match status" value="1"/>
</dbReference>
<name>D5XA51_THEPJ</name>
<gene>
    <name evidence="2" type="ordered locus">TherJR_2344</name>
</gene>
<evidence type="ECO:0000259" key="1">
    <source>
        <dbReference type="Pfam" id="PF03205"/>
    </source>
</evidence>
<proteinExistence type="predicted"/>
<dbReference type="InterPro" id="IPR004435">
    <property type="entry name" value="MobB_dom"/>
</dbReference>
<dbReference type="InterPro" id="IPR027417">
    <property type="entry name" value="P-loop_NTPase"/>
</dbReference>
<dbReference type="Proteomes" id="UP000002377">
    <property type="component" value="Chromosome"/>
</dbReference>
<evidence type="ECO:0000313" key="2">
    <source>
        <dbReference type="EMBL" id="ADG83184.1"/>
    </source>
</evidence>
<dbReference type="PANTHER" id="PTHR40072:SF1">
    <property type="entry name" value="MOLYBDOPTERIN-GUANINE DINUCLEOTIDE BIOSYNTHESIS ADAPTER PROTEIN"/>
    <property type="match status" value="1"/>
</dbReference>